<protein>
    <submittedName>
        <fullName evidence="2">Uncharacterized protein</fullName>
    </submittedName>
</protein>
<dbReference type="AlphaFoldDB" id="C5KGW3"/>
<gene>
    <name evidence="2" type="ORF">Pmar_PMAR003276</name>
</gene>
<sequence length="99" mass="11152">VPIPPAMKSSKPMRSTWPSSVSLYSESELSSDEYTSECSTGEQEGTMVSAVDKADEEDEGIHHSRDHLMRPTYRGILRWFLDTPIRDHRLPFLGNGVQS</sequence>
<feature type="non-terminal residue" evidence="2">
    <location>
        <position position="1"/>
    </location>
</feature>
<evidence type="ECO:0000313" key="3">
    <source>
        <dbReference type="Proteomes" id="UP000007800"/>
    </source>
</evidence>
<evidence type="ECO:0000256" key="1">
    <source>
        <dbReference type="SAM" id="MobiDB-lite"/>
    </source>
</evidence>
<organism evidence="3">
    <name type="scientific">Perkinsus marinus (strain ATCC 50983 / TXsc)</name>
    <dbReference type="NCBI Taxonomy" id="423536"/>
    <lineage>
        <taxon>Eukaryota</taxon>
        <taxon>Sar</taxon>
        <taxon>Alveolata</taxon>
        <taxon>Perkinsozoa</taxon>
        <taxon>Perkinsea</taxon>
        <taxon>Perkinsida</taxon>
        <taxon>Perkinsidae</taxon>
        <taxon>Perkinsus</taxon>
    </lineage>
</organism>
<dbReference type="InParanoid" id="C5KGW3"/>
<feature type="region of interest" description="Disordered" evidence="1">
    <location>
        <begin position="28"/>
        <end position="47"/>
    </location>
</feature>
<dbReference type="EMBL" id="GG673069">
    <property type="protein sequence ID" value="EER15825.1"/>
    <property type="molecule type" value="Genomic_DNA"/>
</dbReference>
<proteinExistence type="predicted"/>
<dbReference type="RefSeq" id="XP_002784029.1">
    <property type="nucleotide sequence ID" value="XM_002783983.1"/>
</dbReference>
<dbReference type="Proteomes" id="UP000007800">
    <property type="component" value="Unassembled WGS sequence"/>
</dbReference>
<reference evidence="2 3" key="1">
    <citation type="submission" date="2008-07" db="EMBL/GenBank/DDBJ databases">
        <authorList>
            <person name="El-Sayed N."/>
            <person name="Caler E."/>
            <person name="Inman J."/>
            <person name="Amedeo P."/>
            <person name="Hass B."/>
            <person name="Wortman J."/>
        </authorList>
    </citation>
    <scope>NUCLEOTIDE SEQUENCE [LARGE SCALE GENOMIC DNA]</scope>
    <source>
        <strain evidence="3">ATCC 50983 / TXsc</strain>
    </source>
</reference>
<keyword evidence="3" id="KW-1185">Reference proteome</keyword>
<name>C5KGW3_PERM5</name>
<dbReference type="GeneID" id="9060585"/>
<accession>C5KGW3</accession>
<evidence type="ECO:0000313" key="2">
    <source>
        <dbReference type="EMBL" id="EER15825.1"/>
    </source>
</evidence>